<name>A0ABT3L9W5_9CYAN</name>
<dbReference type="Proteomes" id="UP001526426">
    <property type="component" value="Unassembled WGS sequence"/>
</dbReference>
<dbReference type="PANTHER" id="PTHR45947">
    <property type="entry name" value="SULFOQUINOVOSYL TRANSFERASE SQD2"/>
    <property type="match status" value="1"/>
</dbReference>
<protein>
    <submittedName>
        <fullName evidence="2">Glycosyltransferase family 4 protein</fullName>
    </submittedName>
</protein>
<evidence type="ECO:0000259" key="1">
    <source>
        <dbReference type="Pfam" id="PF00534"/>
    </source>
</evidence>
<organism evidence="2 3">
    <name type="scientific">Spirulina subsalsa FACHB-351</name>
    <dbReference type="NCBI Taxonomy" id="234711"/>
    <lineage>
        <taxon>Bacteria</taxon>
        <taxon>Bacillati</taxon>
        <taxon>Cyanobacteriota</taxon>
        <taxon>Cyanophyceae</taxon>
        <taxon>Spirulinales</taxon>
        <taxon>Spirulinaceae</taxon>
        <taxon>Spirulina</taxon>
    </lineage>
</organism>
<accession>A0ABT3L9W5</accession>
<sequence length="390" mass="43916">MKKLRIAWLLTSAFYYWQPTMKSLSQLFAETKVFTSRWHGYAPGLENSFQVEVVGERKIVSLTKSEQSYGDNFTYLPLTIIKPLFTFKPDVIFSNSFGMWTLLVLLLKPIMRWRVVIAYEGSSPGVDYRHSAPRLALRRMMVSLADACISNSQRGGDYLKTVLNCPPEQLFVHPYEVPLPHILAVESPAPDESLTNRVKPPLKNDSACVFLFVGGVIARKGLNFLLEACRQLESQEKGNYELWVVGDGGQKADLECWSEEQGLKERIRWWGRVDYAGLGSYFHQADVFIFPTLEDTWGMVVLEALVCGKPVLCSQLAGACELIQEGKNGFIFDPREPQILAQKMAQFLEQPSLAAILGEQAKTLMEQYSPEQAAQFLGRVAETLCPLSTP</sequence>
<dbReference type="InterPro" id="IPR001296">
    <property type="entry name" value="Glyco_trans_1"/>
</dbReference>
<evidence type="ECO:0000313" key="2">
    <source>
        <dbReference type="EMBL" id="MCW6038301.1"/>
    </source>
</evidence>
<dbReference type="EMBL" id="JAIHOM010000124">
    <property type="protein sequence ID" value="MCW6038301.1"/>
    <property type="molecule type" value="Genomic_DNA"/>
</dbReference>
<proteinExistence type="predicted"/>
<dbReference type="RefSeq" id="WP_265266207.1">
    <property type="nucleotide sequence ID" value="NZ_JAIHOM010000124.1"/>
</dbReference>
<dbReference type="InterPro" id="IPR050194">
    <property type="entry name" value="Glycosyltransferase_grp1"/>
</dbReference>
<dbReference type="SUPFAM" id="SSF53756">
    <property type="entry name" value="UDP-Glycosyltransferase/glycogen phosphorylase"/>
    <property type="match status" value="1"/>
</dbReference>
<dbReference type="PANTHER" id="PTHR45947:SF3">
    <property type="entry name" value="SULFOQUINOVOSYL TRANSFERASE SQD2"/>
    <property type="match status" value="1"/>
</dbReference>
<feature type="domain" description="Glycosyl transferase family 1" evidence="1">
    <location>
        <begin position="201"/>
        <end position="362"/>
    </location>
</feature>
<gene>
    <name evidence="2" type="ORF">K4A83_18770</name>
</gene>
<reference evidence="2 3" key="1">
    <citation type="submission" date="2021-08" db="EMBL/GenBank/DDBJ databases">
        <title>Draft genome sequence of Spirulina subsalsa with high tolerance to salinity and hype-accumulation of phycocyanin.</title>
        <authorList>
            <person name="Pei H."/>
            <person name="Jiang L."/>
        </authorList>
    </citation>
    <scope>NUCLEOTIDE SEQUENCE [LARGE SCALE GENOMIC DNA]</scope>
    <source>
        <strain evidence="2 3">FACHB-351</strain>
    </source>
</reference>
<dbReference type="CDD" id="cd03801">
    <property type="entry name" value="GT4_PimA-like"/>
    <property type="match status" value="1"/>
</dbReference>
<keyword evidence="3" id="KW-1185">Reference proteome</keyword>
<comment type="caution">
    <text evidence="2">The sequence shown here is derived from an EMBL/GenBank/DDBJ whole genome shotgun (WGS) entry which is preliminary data.</text>
</comment>
<dbReference type="Pfam" id="PF00534">
    <property type="entry name" value="Glycos_transf_1"/>
    <property type="match status" value="1"/>
</dbReference>
<evidence type="ECO:0000313" key="3">
    <source>
        <dbReference type="Proteomes" id="UP001526426"/>
    </source>
</evidence>
<dbReference type="Gene3D" id="3.40.50.2000">
    <property type="entry name" value="Glycogen Phosphorylase B"/>
    <property type="match status" value="2"/>
</dbReference>